<sequence length="64" mass="7574">KLGERILRVCITKTPNWLQEKIVLTKAGYRPQINFLPRVPDPPNLNIFQQKPSKRHMQETKVHQ</sequence>
<gene>
    <name evidence="2" type="ORF">BGZ65_012952</name>
</gene>
<reference evidence="2" key="1">
    <citation type="journal article" date="2020" name="Fungal Divers.">
        <title>Resolving the Mortierellaceae phylogeny through synthesis of multi-gene phylogenetics and phylogenomics.</title>
        <authorList>
            <person name="Vandepol N."/>
            <person name="Liber J."/>
            <person name="Desiro A."/>
            <person name="Na H."/>
            <person name="Kennedy M."/>
            <person name="Barry K."/>
            <person name="Grigoriev I.V."/>
            <person name="Miller A.N."/>
            <person name="O'Donnell K."/>
            <person name="Stajich J.E."/>
            <person name="Bonito G."/>
        </authorList>
    </citation>
    <scope>NUCLEOTIDE SEQUENCE</scope>
    <source>
        <strain evidence="2">MES-2147</strain>
    </source>
</reference>
<dbReference type="EMBL" id="JAAAHW010011816">
    <property type="protein sequence ID" value="KAF9917264.1"/>
    <property type="molecule type" value="Genomic_DNA"/>
</dbReference>
<evidence type="ECO:0000256" key="1">
    <source>
        <dbReference type="SAM" id="MobiDB-lite"/>
    </source>
</evidence>
<dbReference type="OrthoDB" id="1878542at2759"/>
<evidence type="ECO:0000313" key="2">
    <source>
        <dbReference type="EMBL" id="KAF9917264.1"/>
    </source>
</evidence>
<dbReference type="Proteomes" id="UP000749646">
    <property type="component" value="Unassembled WGS sequence"/>
</dbReference>
<dbReference type="AlphaFoldDB" id="A0A9P6II10"/>
<feature type="region of interest" description="Disordered" evidence="1">
    <location>
        <begin position="44"/>
        <end position="64"/>
    </location>
</feature>
<feature type="non-terminal residue" evidence="2">
    <location>
        <position position="1"/>
    </location>
</feature>
<protein>
    <submittedName>
        <fullName evidence="2">Uncharacterized protein</fullName>
    </submittedName>
</protein>
<accession>A0A9P6II10</accession>
<comment type="caution">
    <text evidence="2">The sequence shown here is derived from an EMBL/GenBank/DDBJ whole genome shotgun (WGS) entry which is preliminary data.</text>
</comment>
<organism evidence="2 3">
    <name type="scientific">Modicella reniformis</name>
    <dbReference type="NCBI Taxonomy" id="1440133"/>
    <lineage>
        <taxon>Eukaryota</taxon>
        <taxon>Fungi</taxon>
        <taxon>Fungi incertae sedis</taxon>
        <taxon>Mucoromycota</taxon>
        <taxon>Mortierellomycotina</taxon>
        <taxon>Mortierellomycetes</taxon>
        <taxon>Mortierellales</taxon>
        <taxon>Mortierellaceae</taxon>
        <taxon>Modicella</taxon>
    </lineage>
</organism>
<evidence type="ECO:0000313" key="3">
    <source>
        <dbReference type="Proteomes" id="UP000749646"/>
    </source>
</evidence>
<proteinExistence type="predicted"/>
<name>A0A9P6II10_9FUNG</name>
<keyword evidence="3" id="KW-1185">Reference proteome</keyword>